<sequence length="121" mass="13320">MSVYVRFEVPEELQQEALALLEKARETGKIKKGTNETTKAVERGLAKLVYIAMDVDPPEIVAHLPLLCEEKNIPYVYVKSKEDLGKAAGIDVAAASAAIINEGEAKKELEELIKKINALKK</sequence>
<dbReference type="FunFam" id="3.30.1330.30:FF:000020">
    <property type="entry name" value="50S ribosomal protein L7Ae"/>
    <property type="match status" value="1"/>
</dbReference>
<keyword evidence="7 9" id="KW-0689">Ribosomal protein</keyword>
<dbReference type="GO" id="GO:0003735">
    <property type="term" value="F:structural constituent of ribosome"/>
    <property type="evidence" value="ECO:0007669"/>
    <property type="project" value="InterPro"/>
</dbReference>
<evidence type="ECO:0000256" key="7">
    <source>
        <dbReference type="ARBA" id="ARBA00022980"/>
    </source>
</evidence>
<dbReference type="SUPFAM" id="SSF55315">
    <property type="entry name" value="L30e-like"/>
    <property type="match status" value="1"/>
</dbReference>
<dbReference type="HOGENOM" id="CLU_084513_4_0_2"/>
<dbReference type="HAMAP" id="MF_00326">
    <property type="entry name" value="Ribosomal_eL8"/>
    <property type="match status" value="1"/>
</dbReference>
<dbReference type="PROSITE" id="PS01082">
    <property type="entry name" value="RIBOSOMAL_L7AE"/>
    <property type="match status" value="1"/>
</dbReference>
<dbReference type="InterPro" id="IPR029064">
    <property type="entry name" value="Ribosomal_eL30-like_sf"/>
</dbReference>
<organism evidence="11 12">
    <name type="scientific">Ferroglobus placidus (strain DSM 10642 / AEDII12DO)</name>
    <dbReference type="NCBI Taxonomy" id="589924"/>
    <lineage>
        <taxon>Archaea</taxon>
        <taxon>Methanobacteriati</taxon>
        <taxon>Methanobacteriota</taxon>
        <taxon>Archaeoglobi</taxon>
        <taxon>Archaeoglobales</taxon>
        <taxon>Archaeoglobaceae</taxon>
        <taxon>Ferroglobus</taxon>
    </lineage>
</organism>
<dbReference type="Proteomes" id="UP000002613">
    <property type="component" value="Chromosome"/>
</dbReference>
<dbReference type="InterPro" id="IPR050257">
    <property type="entry name" value="eL8/uL1-like"/>
</dbReference>
<dbReference type="Pfam" id="PF01248">
    <property type="entry name" value="Ribosomal_L7Ae"/>
    <property type="match status" value="1"/>
</dbReference>
<reference evidence="11 12" key="2">
    <citation type="journal article" date="2011" name="Stand. Genomic Sci.">
        <title>Complete genome sequence of Ferroglobus placidus AEDII12DO.</title>
        <authorList>
            <person name="Anderson I."/>
            <person name="Risso C."/>
            <person name="Holmes D."/>
            <person name="Lucas S."/>
            <person name="Copeland A."/>
            <person name="Lapidus A."/>
            <person name="Cheng J.F."/>
            <person name="Bruce D."/>
            <person name="Goodwin L."/>
            <person name="Pitluck S."/>
            <person name="Saunders E."/>
            <person name="Brettin T."/>
            <person name="Detter J.C."/>
            <person name="Han C."/>
            <person name="Tapia R."/>
            <person name="Larimer F."/>
            <person name="Land M."/>
            <person name="Hauser L."/>
            <person name="Woyke T."/>
            <person name="Lovley D."/>
            <person name="Kyrpides N."/>
            <person name="Ivanova N."/>
        </authorList>
    </citation>
    <scope>NUCLEOTIDE SEQUENCE [LARGE SCALE GENOMIC DNA]</scope>
    <source>
        <strain evidence="12">DSM 10642 / AEDII12DO</strain>
    </source>
</reference>
<protein>
    <recommendedName>
        <fullName evidence="9">Large ribosomal subunit protein eL8</fullName>
    </recommendedName>
</protein>
<dbReference type="EMBL" id="CP001899">
    <property type="protein sequence ID" value="ADC64792.1"/>
    <property type="molecule type" value="Genomic_DNA"/>
</dbReference>
<reference evidence="12" key="1">
    <citation type="submission" date="2010-02" db="EMBL/GenBank/DDBJ databases">
        <title>Complete sequence of Ferroglobus placidus DSM 10642.</title>
        <authorList>
            <consortium name="US DOE Joint Genome Institute"/>
            <person name="Lucas S."/>
            <person name="Copeland A."/>
            <person name="Lapidus A."/>
            <person name="Cheng J.-F."/>
            <person name="Bruce D."/>
            <person name="Goodwin L."/>
            <person name="Pitluck S."/>
            <person name="Saunders E."/>
            <person name="Brettin T."/>
            <person name="Detter J.C."/>
            <person name="Han C."/>
            <person name="Tapia R."/>
            <person name="Larimer F."/>
            <person name="Land M."/>
            <person name="Hauser L."/>
            <person name="Kyrpides N."/>
            <person name="Ivanova N."/>
            <person name="Holmes D."/>
            <person name="Lovley D."/>
            <person name="Kyrpides N."/>
            <person name="Anderson I.J."/>
            <person name="Woyke T."/>
        </authorList>
    </citation>
    <scope>NUCLEOTIDE SEQUENCE [LARGE SCALE GENOMIC DNA]</scope>
    <source>
        <strain evidence="12">DSM 10642 / AEDII12DO</strain>
    </source>
</reference>
<evidence type="ECO:0000256" key="3">
    <source>
        <dbReference type="ARBA" id="ARBA00022490"/>
    </source>
</evidence>
<dbReference type="InterPro" id="IPR004038">
    <property type="entry name" value="Ribosomal_eL8/eL30/eS12/Gad45"/>
</dbReference>
<evidence type="ECO:0000256" key="8">
    <source>
        <dbReference type="ARBA" id="ARBA00023274"/>
    </source>
</evidence>
<evidence type="ECO:0000256" key="5">
    <source>
        <dbReference type="ARBA" id="ARBA00022730"/>
    </source>
</evidence>
<dbReference type="GO" id="GO:0004526">
    <property type="term" value="F:ribonuclease P activity"/>
    <property type="evidence" value="ECO:0007669"/>
    <property type="project" value="UniProtKB-UniRule"/>
</dbReference>
<evidence type="ECO:0000256" key="2">
    <source>
        <dbReference type="ARBA" id="ARBA00007337"/>
    </source>
</evidence>
<dbReference type="GO" id="GO:1990904">
    <property type="term" value="C:ribonucleoprotein complex"/>
    <property type="evidence" value="ECO:0007669"/>
    <property type="project" value="UniProtKB-KW"/>
</dbReference>
<evidence type="ECO:0000256" key="4">
    <source>
        <dbReference type="ARBA" id="ARBA00022694"/>
    </source>
</evidence>
<evidence type="ECO:0000256" key="9">
    <source>
        <dbReference type="HAMAP-Rule" id="MF_00326"/>
    </source>
</evidence>
<comment type="similarity">
    <text evidence="2 9">Belongs to the eukaryotic ribosomal protein eL8 family.</text>
</comment>
<evidence type="ECO:0000313" key="11">
    <source>
        <dbReference type="EMBL" id="ADC64792.1"/>
    </source>
</evidence>
<dbReference type="GO" id="GO:0005840">
    <property type="term" value="C:ribosome"/>
    <property type="evidence" value="ECO:0007669"/>
    <property type="project" value="UniProtKB-KW"/>
</dbReference>
<dbReference type="GO" id="GO:0006412">
    <property type="term" value="P:translation"/>
    <property type="evidence" value="ECO:0007669"/>
    <property type="project" value="UniProtKB-UniRule"/>
</dbReference>
<feature type="domain" description="Ribosomal protein eL8/eL30/eS12/Gadd45" evidence="10">
    <location>
        <begin position="18"/>
        <end position="107"/>
    </location>
</feature>
<dbReference type="InterPro" id="IPR004037">
    <property type="entry name" value="Ribosomal_eL8-like_CS"/>
</dbReference>
<evidence type="ECO:0000256" key="6">
    <source>
        <dbReference type="ARBA" id="ARBA00022884"/>
    </source>
</evidence>
<dbReference type="PRINTS" id="PR00884">
    <property type="entry name" value="RIBOSOMALHS6"/>
</dbReference>
<dbReference type="InterPro" id="IPR018492">
    <property type="entry name" value="Ribosomal_eL8/Nhp2"/>
</dbReference>
<dbReference type="GO" id="GO:0019843">
    <property type="term" value="F:rRNA binding"/>
    <property type="evidence" value="ECO:0007669"/>
    <property type="project" value="UniProtKB-KW"/>
</dbReference>
<keyword evidence="8 9" id="KW-0687">Ribonucleoprotein</keyword>
<keyword evidence="12" id="KW-1185">Reference proteome</keyword>
<comment type="subunit">
    <text evidence="9">Part of the 50S ribosomal subunit. Probably part of the RNase P complex.</text>
</comment>
<dbReference type="PRINTS" id="PR00881">
    <property type="entry name" value="L7ARS6FAMILY"/>
</dbReference>
<comment type="function">
    <text evidence="9">Multifunctional RNA-binding protein that recognizes the K-turn motif in ribosomal RNA, the RNA component of RNase P, box H/ACA, box C/D and box C'/D' sRNAs.</text>
</comment>
<evidence type="ECO:0000259" key="10">
    <source>
        <dbReference type="Pfam" id="PF01248"/>
    </source>
</evidence>
<dbReference type="AlphaFoldDB" id="D3S3F9"/>
<dbReference type="Gene3D" id="3.30.1330.30">
    <property type="match status" value="1"/>
</dbReference>
<dbReference type="eggNOG" id="arCOG01751">
    <property type="taxonomic scope" value="Archaea"/>
</dbReference>
<proteinExistence type="inferred from homology"/>
<keyword evidence="3 9" id="KW-0963">Cytoplasm</keyword>
<dbReference type="InterPro" id="IPR022481">
    <property type="entry name" value="Ribosomal_eL8_arc"/>
</dbReference>
<dbReference type="KEGG" id="fpl:Ferp_0621"/>
<keyword evidence="5 9" id="KW-0699">rRNA-binding</keyword>
<accession>D3S3F9</accession>
<keyword evidence="6 9" id="KW-0694">RNA-binding</keyword>
<dbReference type="NCBIfam" id="TIGR03677">
    <property type="entry name" value="eL8_ribo"/>
    <property type="match status" value="1"/>
</dbReference>
<dbReference type="GO" id="GO:0042254">
    <property type="term" value="P:ribosome biogenesis"/>
    <property type="evidence" value="ECO:0007669"/>
    <property type="project" value="InterPro"/>
</dbReference>
<keyword evidence="4 9" id="KW-0819">tRNA processing</keyword>
<dbReference type="STRING" id="589924.Ferp_0621"/>
<evidence type="ECO:0000313" key="12">
    <source>
        <dbReference type="Proteomes" id="UP000002613"/>
    </source>
</evidence>
<evidence type="ECO:0000256" key="1">
    <source>
        <dbReference type="ARBA" id="ARBA00004496"/>
    </source>
</evidence>
<dbReference type="GO" id="GO:0001682">
    <property type="term" value="P:tRNA 5'-leader removal"/>
    <property type="evidence" value="ECO:0007669"/>
    <property type="project" value="UniProtKB-UniRule"/>
</dbReference>
<comment type="subcellular location">
    <subcellularLocation>
        <location evidence="1 9">Cytoplasm</location>
    </subcellularLocation>
</comment>
<dbReference type="PaxDb" id="589924-Ferp_0621"/>
<dbReference type="PANTHER" id="PTHR23105">
    <property type="entry name" value="RIBOSOMAL PROTEIN L7AE FAMILY MEMBER"/>
    <property type="match status" value="1"/>
</dbReference>
<name>D3S3F9_FERPA</name>
<gene>
    <name evidence="9" type="primary">rpl7ae</name>
    <name evidence="11" type="ordered locus">Ferp_0621</name>
</gene>
<dbReference type="GO" id="GO:0005737">
    <property type="term" value="C:cytoplasm"/>
    <property type="evidence" value="ECO:0007669"/>
    <property type="project" value="UniProtKB-SubCell"/>
</dbReference>